<keyword evidence="4" id="KW-1133">Transmembrane helix</keyword>
<comment type="similarity">
    <text evidence="2">Belongs to the IFI6/IFI27 family.</text>
</comment>
<keyword evidence="5" id="KW-0472">Membrane</keyword>
<sequence>MAIQTSLPESVISGGTKLLRAGLEGSKLAVAYGKPAFEKSAQVTAQAAEWGMQNPVLATCAVVGATGAVVFAAPGIATAPVLSGLGFTTGGIQAGSAAAAAHSWIGTIAAGSPIAVIQSAGAGGGGLAIVNGAAQLGGAVMTVGSASVAWAKAKL</sequence>
<comment type="subcellular location">
    <subcellularLocation>
        <location evidence="1">Membrane</location>
        <topology evidence="1">Multi-pass membrane protein</topology>
    </subcellularLocation>
</comment>
<evidence type="ECO:0000256" key="5">
    <source>
        <dbReference type="ARBA" id="ARBA00023136"/>
    </source>
</evidence>
<dbReference type="InterPro" id="IPR038213">
    <property type="entry name" value="IFI6/IFI27-like_sf"/>
</dbReference>
<keyword evidence="3" id="KW-0812">Transmembrane</keyword>
<dbReference type="PANTHER" id="PTHR16932:SF18">
    <property type="entry name" value="INTERFERON, ALPHA-INDUCIBLE PROTEIN 27-LIKE 2"/>
    <property type="match status" value="1"/>
</dbReference>
<accession>A0A1V6S0L9</accession>
<comment type="caution">
    <text evidence="6">The sequence shown here is derived from an EMBL/GenBank/DDBJ whole genome shotgun (WGS) entry which is preliminary data.</text>
</comment>
<organism evidence="6 7">
    <name type="scientific">Penicillium vulpinum</name>
    <dbReference type="NCBI Taxonomy" id="29845"/>
    <lineage>
        <taxon>Eukaryota</taxon>
        <taxon>Fungi</taxon>
        <taxon>Dikarya</taxon>
        <taxon>Ascomycota</taxon>
        <taxon>Pezizomycotina</taxon>
        <taxon>Eurotiomycetes</taxon>
        <taxon>Eurotiomycetidae</taxon>
        <taxon>Eurotiales</taxon>
        <taxon>Aspergillaceae</taxon>
        <taxon>Penicillium</taxon>
    </lineage>
</organism>
<reference evidence="7" key="1">
    <citation type="journal article" date="2017" name="Nat. Microbiol.">
        <title>Global analysis of biosynthetic gene clusters reveals vast potential of secondary metabolite production in Penicillium species.</title>
        <authorList>
            <person name="Nielsen J.C."/>
            <person name="Grijseels S."/>
            <person name="Prigent S."/>
            <person name="Ji B."/>
            <person name="Dainat J."/>
            <person name="Nielsen K.F."/>
            <person name="Frisvad J.C."/>
            <person name="Workman M."/>
            <person name="Nielsen J."/>
        </authorList>
    </citation>
    <scope>NUCLEOTIDE SEQUENCE [LARGE SCALE GENOMIC DNA]</scope>
    <source>
        <strain evidence="7">IBT 29486</strain>
    </source>
</reference>
<proteinExistence type="inferred from homology"/>
<dbReference type="Gene3D" id="6.10.110.10">
    <property type="match status" value="1"/>
</dbReference>
<protein>
    <submittedName>
        <fullName evidence="6">Uncharacterized protein</fullName>
    </submittedName>
</protein>
<dbReference type="Pfam" id="PF06140">
    <property type="entry name" value="Ifi-6-16"/>
    <property type="match status" value="1"/>
</dbReference>
<name>A0A1V6S0L9_9EURO</name>
<dbReference type="InterPro" id="IPR009311">
    <property type="entry name" value="IFI6/IFI27-like"/>
</dbReference>
<dbReference type="GO" id="GO:0016020">
    <property type="term" value="C:membrane"/>
    <property type="evidence" value="ECO:0007669"/>
    <property type="project" value="UniProtKB-SubCell"/>
</dbReference>
<dbReference type="EMBL" id="MDYP01000014">
    <property type="protein sequence ID" value="OQE07290.1"/>
    <property type="molecule type" value="Genomic_DNA"/>
</dbReference>
<evidence type="ECO:0000313" key="7">
    <source>
        <dbReference type="Proteomes" id="UP000191518"/>
    </source>
</evidence>
<dbReference type="PANTHER" id="PTHR16932">
    <property type="entry name" value="INTERFERON ALPHA-INDUCIBLE PROTEIN 27"/>
    <property type="match status" value="1"/>
</dbReference>
<evidence type="ECO:0000256" key="4">
    <source>
        <dbReference type="ARBA" id="ARBA00022989"/>
    </source>
</evidence>
<evidence type="ECO:0000256" key="2">
    <source>
        <dbReference type="ARBA" id="ARBA00007262"/>
    </source>
</evidence>
<dbReference type="OrthoDB" id="440424at2759"/>
<keyword evidence="7" id="KW-1185">Reference proteome</keyword>
<evidence type="ECO:0000256" key="1">
    <source>
        <dbReference type="ARBA" id="ARBA00004141"/>
    </source>
</evidence>
<dbReference type="Proteomes" id="UP000191518">
    <property type="component" value="Unassembled WGS sequence"/>
</dbReference>
<evidence type="ECO:0000313" key="6">
    <source>
        <dbReference type="EMBL" id="OQE07290.1"/>
    </source>
</evidence>
<evidence type="ECO:0000256" key="3">
    <source>
        <dbReference type="ARBA" id="ARBA00022692"/>
    </source>
</evidence>
<gene>
    <name evidence="6" type="ORF">PENVUL_c014G07221</name>
</gene>
<dbReference type="AlphaFoldDB" id="A0A1V6S0L9"/>